<evidence type="ECO:0000256" key="21">
    <source>
        <dbReference type="ARBA" id="ARBA00047171"/>
    </source>
</evidence>
<dbReference type="InterPro" id="IPR045357">
    <property type="entry name" value="Aminopeptidase_N-like_N"/>
</dbReference>
<dbReference type="FunFam" id="1.10.390.10:FF:000016">
    <property type="entry name" value="Glutamyl aminopeptidase"/>
    <property type="match status" value="1"/>
</dbReference>
<feature type="active site" description="Proton acceptor" evidence="23">
    <location>
        <position position="388"/>
    </location>
</feature>
<keyword evidence="14 24" id="KW-0862">Zinc</keyword>
<gene>
    <name evidence="31" type="ORF">Cadr_000026090</name>
</gene>
<reference evidence="31 32" key="1">
    <citation type="journal article" date="2019" name="Mol. Ecol. Resour.">
        <title>Improving Illumina assemblies with Hi-C and long reads: an example with the North African dromedary.</title>
        <authorList>
            <person name="Elbers J.P."/>
            <person name="Rogers M.F."/>
            <person name="Perelman P.L."/>
            <person name="Proskuryakova A.A."/>
            <person name="Serdyukova N.A."/>
            <person name="Johnson W.E."/>
            <person name="Horin P."/>
            <person name="Corander J."/>
            <person name="Murphy D."/>
            <person name="Burger P.A."/>
        </authorList>
    </citation>
    <scope>NUCLEOTIDE SEQUENCE [LARGE SCALE GENOMIC DNA]</scope>
    <source>
        <strain evidence="31">Drom800</strain>
        <tissue evidence="31">Blood</tissue>
    </source>
</reference>
<evidence type="ECO:0000256" key="13">
    <source>
        <dbReference type="ARBA" id="ARBA00022801"/>
    </source>
</evidence>
<dbReference type="GO" id="GO:0070006">
    <property type="term" value="F:metalloaminopeptidase activity"/>
    <property type="evidence" value="ECO:0007669"/>
    <property type="project" value="TreeGrafter"/>
</dbReference>
<keyword evidence="5" id="KW-0217">Developmental protein</keyword>
<dbReference type="GO" id="GO:0016285">
    <property type="term" value="F:alanyl aminopeptidase activity"/>
    <property type="evidence" value="ECO:0007669"/>
    <property type="project" value="UniProtKB-EC"/>
</dbReference>
<accession>A0A5N4CE43</accession>
<feature type="region of interest" description="Disordered" evidence="27">
    <location>
        <begin position="44"/>
        <end position="66"/>
    </location>
</feature>
<dbReference type="SUPFAM" id="SSF63737">
    <property type="entry name" value="Leukotriene A4 hydrolase N-terminal domain"/>
    <property type="match status" value="1"/>
</dbReference>
<evidence type="ECO:0000256" key="23">
    <source>
        <dbReference type="PIRSR" id="PIRSR634016-1"/>
    </source>
</evidence>
<evidence type="ECO:0000256" key="9">
    <source>
        <dbReference type="ARBA" id="ARBA00022670"/>
    </source>
</evidence>
<dbReference type="GO" id="GO:0001618">
    <property type="term" value="F:virus receptor activity"/>
    <property type="evidence" value="ECO:0007669"/>
    <property type="project" value="UniProtKB-KW"/>
</dbReference>
<proteinExistence type="inferred from homology"/>
<evidence type="ECO:0000256" key="22">
    <source>
        <dbReference type="ARBA" id="ARBA00084118"/>
    </source>
</evidence>
<dbReference type="GO" id="GO:0043171">
    <property type="term" value="P:peptide catabolic process"/>
    <property type="evidence" value="ECO:0007669"/>
    <property type="project" value="TreeGrafter"/>
</dbReference>
<feature type="compositionally biased region" description="Low complexity" evidence="27">
    <location>
        <begin position="44"/>
        <end position="63"/>
    </location>
</feature>
<dbReference type="GO" id="GO:0008270">
    <property type="term" value="F:zinc ion binding"/>
    <property type="evidence" value="ECO:0007669"/>
    <property type="project" value="UniProtKB-UniRule"/>
</dbReference>
<keyword evidence="17 26" id="KW-0482">Metalloprotease</keyword>
<evidence type="ECO:0000256" key="24">
    <source>
        <dbReference type="PIRSR" id="PIRSR634016-3"/>
    </source>
</evidence>
<keyword evidence="12" id="KW-0221">Differentiation</keyword>
<keyword evidence="6" id="KW-1003">Cell membrane</keyword>
<dbReference type="Gene3D" id="1.10.390.10">
    <property type="entry name" value="Neutral Protease Domain 2"/>
    <property type="match status" value="1"/>
</dbReference>
<dbReference type="GO" id="GO:0005886">
    <property type="term" value="C:plasma membrane"/>
    <property type="evidence" value="ECO:0007669"/>
    <property type="project" value="UniProtKB-SubCell"/>
</dbReference>
<evidence type="ECO:0000256" key="20">
    <source>
        <dbReference type="ARBA" id="ARBA00023180"/>
    </source>
</evidence>
<feature type="domain" description="Peptidase M1 membrane alanine aminopeptidase" evidence="28">
    <location>
        <begin position="496"/>
        <end position="561"/>
    </location>
</feature>
<feature type="domain" description="ERAP1-like C-terminal" evidence="29">
    <location>
        <begin position="644"/>
        <end position="915"/>
    </location>
</feature>
<sequence length="977" mass="110444">MGKGFYISKALGILGILLGVAAVATIIALSVVYAQEKNKNAECATVAPSTTPSTTPSTSSATTLDQSKPWNQYRLPTTLLPDSYNVKLRPYLTPNDKGLYIFKGTSTVRFICKEPTNVIIIHSKKLNYTTTQEHMVVLRGVGGTQAPSIDRTELVELTQYLVVHLKGSLEAGRMYEMDAEFEGELADDLAGFYRSEYMEGNVKKVLATTQMQAPDARKSFPCFDEPAMKATFNITLIHPKDLTALSNMLPKGPSVPLEGDPNWNVTEFETTPKMSTYLLAFIVSEFTCVEGKSANDVLIRIWARPNATAEGHGIYALNKTGPILDFFAHHYATSYPLPKSDQIALPDFNAGAMENWGLVTYRENALLFDPLSSSISNKERVVTVIAHELAHQWFGNLVTLAWWNDLWLNEGFASYVEYLGADYAEPNWNLKDLIVTNDVYPVMAVDALASSHPLTTPAEEVNTPAQISEMFDTISYSKVLPSLRAGPETVGGIRKEGASVIRMLSDFLTEELFKKGLASYLNAFAYQNTTYLDLWEHLQKAVNNQTSIQLPDTVRAIMDRWTLQMGFPVITVDTKTGDISQKHFLLDPDSNVTRPSEFNYLWIVPISSIRNGTPQAHYWLQGQEKGTEEIKVKDNLFKTGTNEWVLLNVNVTGYYQVNYDDNNWRMIQSQLQIDPSAIPVINRAQVIYDGFNLANAHIVSVTLALNNTLFLNKETEYMPWQAALNSLSYFKLMFDRSEVYGPMKKYLRKQVEPLFQHFESITKNWTERPQNLMDQYNEINAISTACSNGLSKCEELAKTLFNNWMKDPENNPIHPNLRSTIYCNAIAQGGQEEWDFAWKQFQKAQLVNEADKLRSGLACSNEVWLLNRYLSYTLNPDLIRKQDATSTINSIASNVIGQPLAWDFVQSNWKKLFQEDRAWRSELSFSWQLEQFKQNNMDVGFGSGTRALEQALEKTKANIKWVKENKEVVLQWFTENS</sequence>
<keyword evidence="22" id="KW-0675">Receptor</keyword>
<dbReference type="InterPro" id="IPR042097">
    <property type="entry name" value="Aminopeptidase_N-like_N_sf"/>
</dbReference>
<evidence type="ECO:0000256" key="2">
    <source>
        <dbReference type="ARBA" id="ARBA00004401"/>
    </source>
</evidence>
<keyword evidence="11 24" id="KW-0479">Metal-binding</keyword>
<dbReference type="SUPFAM" id="SSF55486">
    <property type="entry name" value="Metalloproteases ('zincins'), catalytic domain"/>
    <property type="match status" value="1"/>
</dbReference>
<dbReference type="GO" id="GO:0042277">
    <property type="term" value="F:peptide binding"/>
    <property type="evidence" value="ECO:0007669"/>
    <property type="project" value="TreeGrafter"/>
</dbReference>
<evidence type="ECO:0000256" key="11">
    <source>
        <dbReference type="ARBA" id="ARBA00022723"/>
    </source>
</evidence>
<name>A0A5N4CE43_CAMDR</name>
<keyword evidence="13 26" id="KW-0378">Hydrolase</keyword>
<keyword evidence="32" id="KW-1185">Reference proteome</keyword>
<keyword evidence="22" id="KW-1183">Host cell receptor for virus entry</keyword>
<keyword evidence="9 26" id="KW-0645">Protease</keyword>
<evidence type="ECO:0000259" key="28">
    <source>
        <dbReference type="Pfam" id="PF01433"/>
    </source>
</evidence>
<protein>
    <recommendedName>
        <fullName evidence="26">Aminopeptidase</fullName>
        <ecNumber evidence="26">3.4.11.-</ecNumber>
    </recommendedName>
</protein>
<dbReference type="Gene3D" id="2.60.40.1910">
    <property type="match status" value="1"/>
</dbReference>
<dbReference type="Pfam" id="PF11838">
    <property type="entry name" value="ERAP1_C"/>
    <property type="match status" value="1"/>
</dbReference>
<evidence type="ECO:0000256" key="18">
    <source>
        <dbReference type="ARBA" id="ARBA00023136"/>
    </source>
</evidence>
<feature type="site" description="Transition state stabilizer" evidence="25">
    <location>
        <position position="476"/>
    </location>
</feature>
<feature type="binding site" evidence="24">
    <location>
        <position position="391"/>
    </location>
    <ligand>
        <name>Zn(2+)</name>
        <dbReference type="ChEBI" id="CHEBI:29105"/>
        <note>catalytic</note>
    </ligand>
</feature>
<keyword evidence="19" id="KW-1015">Disulfide bond</keyword>
<dbReference type="CDD" id="cd09601">
    <property type="entry name" value="M1_APN-Q_like"/>
    <property type="match status" value="1"/>
</dbReference>
<feature type="binding site" evidence="24">
    <location>
        <position position="410"/>
    </location>
    <ligand>
        <name>Zn(2+)</name>
        <dbReference type="ChEBI" id="CHEBI:29105"/>
        <note>catalytic</note>
    </ligand>
</feature>
<evidence type="ECO:0000256" key="7">
    <source>
        <dbReference type="ARBA" id="ARBA00022641"/>
    </source>
</evidence>
<dbReference type="GO" id="GO:0006508">
    <property type="term" value="P:proteolysis"/>
    <property type="evidence" value="ECO:0007669"/>
    <property type="project" value="UniProtKB-KW"/>
</dbReference>
<dbReference type="InterPro" id="IPR024571">
    <property type="entry name" value="ERAP1-like_C_dom"/>
</dbReference>
<keyword evidence="10" id="KW-0812">Transmembrane</keyword>
<dbReference type="Gene3D" id="2.60.40.1730">
    <property type="entry name" value="tricorn interacting facor f3 domain"/>
    <property type="match status" value="1"/>
</dbReference>
<evidence type="ECO:0000256" key="8">
    <source>
        <dbReference type="ARBA" id="ARBA00022657"/>
    </source>
</evidence>
<keyword evidence="7" id="KW-0765">Sulfation</keyword>
<keyword evidence="4 26" id="KW-0031">Aminopeptidase</keyword>
<dbReference type="GO" id="GO:0005737">
    <property type="term" value="C:cytoplasm"/>
    <property type="evidence" value="ECO:0007669"/>
    <property type="project" value="TreeGrafter"/>
</dbReference>
<keyword evidence="16" id="KW-1133">Transmembrane helix</keyword>
<evidence type="ECO:0000313" key="32">
    <source>
        <dbReference type="Proteomes" id="UP000299084"/>
    </source>
</evidence>
<dbReference type="InterPro" id="IPR001930">
    <property type="entry name" value="Peptidase_M1"/>
</dbReference>
<evidence type="ECO:0000256" key="14">
    <source>
        <dbReference type="ARBA" id="ARBA00022833"/>
    </source>
</evidence>
<evidence type="ECO:0000256" key="12">
    <source>
        <dbReference type="ARBA" id="ARBA00022782"/>
    </source>
</evidence>
<dbReference type="PANTHER" id="PTHR11533">
    <property type="entry name" value="PROTEASE M1 ZINC METALLOPROTEASE"/>
    <property type="match status" value="1"/>
</dbReference>
<dbReference type="FunFam" id="2.60.40.1730:FF:000012">
    <property type="entry name" value="Aminopeptidase N"/>
    <property type="match status" value="1"/>
</dbReference>
<dbReference type="STRING" id="9838.ENSCDRP00005030382"/>
<evidence type="ECO:0000256" key="1">
    <source>
        <dbReference type="ARBA" id="ARBA00000098"/>
    </source>
</evidence>
<comment type="cofactor">
    <cofactor evidence="24 26">
        <name>Zn(2+)</name>
        <dbReference type="ChEBI" id="CHEBI:29105"/>
    </cofactor>
    <text evidence="24 26">Binds 1 zinc ion per subunit.</text>
</comment>
<evidence type="ECO:0000256" key="25">
    <source>
        <dbReference type="PIRSR" id="PIRSR634016-4"/>
    </source>
</evidence>
<dbReference type="InterPro" id="IPR034016">
    <property type="entry name" value="M1_APN-typ"/>
</dbReference>
<dbReference type="FunFam" id="2.60.40.1910:FF:000005">
    <property type="entry name" value="Aminopeptidase"/>
    <property type="match status" value="1"/>
</dbReference>
<comment type="catalytic activity">
    <reaction evidence="1">
        <text>Release of an N-terminal amino acid, Xaa-|-Yaa- from a peptide, amide or arylamide. Xaa is preferably Ala, but may be most amino acids including Pro (slow action). When a terminal hydrophobic residue is followed by a prolyl residue, the two may be released as an intact Xaa-Pro dipeptide.</text>
        <dbReference type="EC" id="3.4.11.2"/>
    </reaction>
</comment>
<dbReference type="EC" id="3.4.11.-" evidence="26"/>
<evidence type="ECO:0000256" key="15">
    <source>
        <dbReference type="ARBA" id="ARBA00022968"/>
    </source>
</evidence>
<keyword evidence="8" id="KW-0037">Angiogenesis</keyword>
<evidence type="ECO:0000256" key="16">
    <source>
        <dbReference type="ARBA" id="ARBA00022989"/>
    </source>
</evidence>
<keyword evidence="15" id="KW-0735">Signal-anchor</keyword>
<dbReference type="FunFam" id="1.25.50.20:FF:000012">
    <property type="entry name" value="Aminopeptidase N"/>
    <property type="match status" value="1"/>
</dbReference>
<evidence type="ECO:0000256" key="5">
    <source>
        <dbReference type="ARBA" id="ARBA00022473"/>
    </source>
</evidence>
<feature type="domain" description="Peptidase M1 membrane alanine aminopeptidase" evidence="28">
    <location>
        <begin position="315"/>
        <end position="479"/>
    </location>
</feature>
<keyword evidence="20" id="KW-0325">Glycoprotein</keyword>
<dbReference type="GO" id="GO:0005615">
    <property type="term" value="C:extracellular space"/>
    <property type="evidence" value="ECO:0007669"/>
    <property type="project" value="TreeGrafter"/>
</dbReference>
<dbReference type="AlphaFoldDB" id="A0A5N4CE43"/>
<dbReference type="Proteomes" id="UP000299084">
    <property type="component" value="Unassembled WGS sequence"/>
</dbReference>
<dbReference type="PRINTS" id="PR00756">
    <property type="entry name" value="ALADIPTASE"/>
</dbReference>
<comment type="similarity">
    <text evidence="3 26">Belongs to the peptidase M1 family.</text>
</comment>
<evidence type="ECO:0000256" key="4">
    <source>
        <dbReference type="ARBA" id="ARBA00022438"/>
    </source>
</evidence>
<feature type="domain" description="Aminopeptidase N-like N-terminal" evidence="30">
    <location>
        <begin position="81"/>
        <end position="278"/>
    </location>
</feature>
<evidence type="ECO:0000256" key="3">
    <source>
        <dbReference type="ARBA" id="ARBA00010136"/>
    </source>
</evidence>
<dbReference type="GO" id="GO:0030154">
    <property type="term" value="P:cell differentiation"/>
    <property type="evidence" value="ECO:0007669"/>
    <property type="project" value="UniProtKB-KW"/>
</dbReference>
<evidence type="ECO:0000313" key="31">
    <source>
        <dbReference type="EMBL" id="KAB1257137.1"/>
    </source>
</evidence>
<evidence type="ECO:0000259" key="29">
    <source>
        <dbReference type="Pfam" id="PF11838"/>
    </source>
</evidence>
<evidence type="ECO:0000256" key="6">
    <source>
        <dbReference type="ARBA" id="ARBA00022475"/>
    </source>
</evidence>
<dbReference type="SMR" id="A0A5N4CE43"/>
<keyword evidence="18" id="KW-0472">Membrane</keyword>
<dbReference type="GO" id="GO:0001525">
    <property type="term" value="P:angiogenesis"/>
    <property type="evidence" value="ECO:0007669"/>
    <property type="project" value="UniProtKB-KW"/>
</dbReference>
<evidence type="ECO:0000256" key="27">
    <source>
        <dbReference type="SAM" id="MobiDB-lite"/>
    </source>
</evidence>
<dbReference type="InterPro" id="IPR027268">
    <property type="entry name" value="Peptidase_M4/M1_CTD_sf"/>
</dbReference>
<comment type="caution">
    <text evidence="31">The sequence shown here is derived from an EMBL/GenBank/DDBJ whole genome shotgun (WGS) entry which is preliminary data.</text>
</comment>
<evidence type="ECO:0000256" key="10">
    <source>
        <dbReference type="ARBA" id="ARBA00022692"/>
    </source>
</evidence>
<dbReference type="InterPro" id="IPR014782">
    <property type="entry name" value="Peptidase_M1_dom"/>
</dbReference>
<feature type="binding site" evidence="24">
    <location>
        <position position="387"/>
    </location>
    <ligand>
        <name>Zn(2+)</name>
        <dbReference type="ChEBI" id="CHEBI:29105"/>
        <note>catalytic</note>
    </ligand>
</feature>
<dbReference type="PANTHER" id="PTHR11533:SF172">
    <property type="entry name" value="AMINOPEPTIDASE N"/>
    <property type="match status" value="1"/>
</dbReference>
<dbReference type="Pfam" id="PF17900">
    <property type="entry name" value="Peptidase_M1_N"/>
    <property type="match status" value="1"/>
</dbReference>
<dbReference type="InterPro" id="IPR050344">
    <property type="entry name" value="Peptidase_M1_aminopeptidases"/>
</dbReference>
<dbReference type="Pfam" id="PF01433">
    <property type="entry name" value="Peptidase_M1"/>
    <property type="match status" value="2"/>
</dbReference>
<comment type="subcellular location">
    <subcellularLocation>
        <location evidence="2">Cell membrane</location>
        <topology evidence="2">Single-pass type II membrane protein</topology>
    </subcellularLocation>
</comment>
<comment type="subunit">
    <text evidence="21">Homodimer. Interacts with SLC6A19.</text>
</comment>
<evidence type="ECO:0000259" key="30">
    <source>
        <dbReference type="Pfam" id="PF17900"/>
    </source>
</evidence>
<evidence type="ECO:0000256" key="26">
    <source>
        <dbReference type="RuleBase" id="RU364040"/>
    </source>
</evidence>
<dbReference type="Gene3D" id="1.25.50.20">
    <property type="match status" value="1"/>
</dbReference>
<evidence type="ECO:0000256" key="19">
    <source>
        <dbReference type="ARBA" id="ARBA00023157"/>
    </source>
</evidence>
<organism evidence="31 32">
    <name type="scientific">Camelus dromedarius</name>
    <name type="common">Dromedary</name>
    <name type="synonym">Arabian camel</name>
    <dbReference type="NCBI Taxonomy" id="9838"/>
    <lineage>
        <taxon>Eukaryota</taxon>
        <taxon>Metazoa</taxon>
        <taxon>Chordata</taxon>
        <taxon>Craniata</taxon>
        <taxon>Vertebrata</taxon>
        <taxon>Euteleostomi</taxon>
        <taxon>Mammalia</taxon>
        <taxon>Eutheria</taxon>
        <taxon>Laurasiatheria</taxon>
        <taxon>Artiodactyla</taxon>
        <taxon>Tylopoda</taxon>
        <taxon>Camelidae</taxon>
        <taxon>Camelus</taxon>
    </lineage>
</organism>
<evidence type="ECO:0000256" key="17">
    <source>
        <dbReference type="ARBA" id="ARBA00023049"/>
    </source>
</evidence>
<dbReference type="EMBL" id="JWIN03000027">
    <property type="protein sequence ID" value="KAB1257137.1"/>
    <property type="molecule type" value="Genomic_DNA"/>
</dbReference>